<keyword evidence="6 11" id="KW-0630">Potassium</keyword>
<keyword evidence="5 11" id="KW-0851">Voltage-gated channel</keyword>
<reference evidence="15" key="1">
    <citation type="submission" date="2021-02" db="EMBL/GenBank/DDBJ databases">
        <authorList>
            <person name="Dougan E. K."/>
            <person name="Rhodes N."/>
            <person name="Thang M."/>
            <person name="Chan C."/>
        </authorList>
    </citation>
    <scope>NUCLEOTIDE SEQUENCE</scope>
</reference>
<comment type="similarity">
    <text evidence="11">Belongs to the inward rectifier-type potassium channel (TC 1.A.2.1) family.</text>
</comment>
<dbReference type="PRINTS" id="PR01320">
    <property type="entry name" value="KIRCHANNEL"/>
</dbReference>
<evidence type="ECO:0000259" key="13">
    <source>
        <dbReference type="Pfam" id="PF01007"/>
    </source>
</evidence>
<keyword evidence="4 11" id="KW-0812">Transmembrane</keyword>
<comment type="caution">
    <text evidence="15">The sequence shown here is derived from an EMBL/GenBank/DDBJ whole genome shotgun (WGS) entry which is preliminary data.</text>
</comment>
<comment type="subcellular location">
    <subcellularLocation>
        <location evidence="1 11">Membrane</location>
        <topology evidence="1 11">Multi-pass membrane protein</topology>
    </subcellularLocation>
</comment>
<feature type="domain" description="Inward rectifier potassium channel C-terminal" evidence="14">
    <location>
        <begin position="104"/>
        <end position="274"/>
    </location>
</feature>
<dbReference type="EMBL" id="CAJNDS010000291">
    <property type="protein sequence ID" value="CAE7039395.1"/>
    <property type="molecule type" value="Genomic_DNA"/>
</dbReference>
<dbReference type="InterPro" id="IPR040445">
    <property type="entry name" value="Kir_TM"/>
</dbReference>
<dbReference type="SUPFAM" id="SSF81296">
    <property type="entry name" value="E set domains"/>
    <property type="match status" value="1"/>
</dbReference>
<organism evidence="15 16">
    <name type="scientific">Symbiodinium natans</name>
    <dbReference type="NCBI Taxonomy" id="878477"/>
    <lineage>
        <taxon>Eukaryota</taxon>
        <taxon>Sar</taxon>
        <taxon>Alveolata</taxon>
        <taxon>Dinophyceae</taxon>
        <taxon>Suessiales</taxon>
        <taxon>Symbiodiniaceae</taxon>
        <taxon>Symbiodinium</taxon>
    </lineage>
</organism>
<dbReference type="InterPro" id="IPR041647">
    <property type="entry name" value="IRK_C"/>
</dbReference>
<evidence type="ECO:0000256" key="8">
    <source>
        <dbReference type="ARBA" id="ARBA00023065"/>
    </source>
</evidence>
<keyword evidence="16" id="KW-1185">Reference proteome</keyword>
<evidence type="ECO:0000313" key="16">
    <source>
        <dbReference type="Proteomes" id="UP000604046"/>
    </source>
</evidence>
<evidence type="ECO:0000256" key="11">
    <source>
        <dbReference type="RuleBase" id="RU003822"/>
    </source>
</evidence>
<evidence type="ECO:0000256" key="9">
    <source>
        <dbReference type="ARBA" id="ARBA00023136"/>
    </source>
</evidence>
<evidence type="ECO:0000256" key="5">
    <source>
        <dbReference type="ARBA" id="ARBA00022882"/>
    </source>
</evidence>
<evidence type="ECO:0000259" key="14">
    <source>
        <dbReference type="Pfam" id="PF17655"/>
    </source>
</evidence>
<keyword evidence="3 11" id="KW-0633">Potassium transport</keyword>
<dbReference type="GO" id="GO:0005886">
    <property type="term" value="C:plasma membrane"/>
    <property type="evidence" value="ECO:0007669"/>
    <property type="project" value="TreeGrafter"/>
</dbReference>
<gene>
    <name evidence="15" type="primary">KCNJ9</name>
    <name evidence="15" type="ORF">SNAT2548_LOCUS4679</name>
</gene>
<dbReference type="AlphaFoldDB" id="A0A812IHP1"/>
<dbReference type="Gene3D" id="2.60.40.1400">
    <property type="entry name" value="G protein-activated inward rectifier potassium channel 1"/>
    <property type="match status" value="1"/>
</dbReference>
<evidence type="ECO:0000256" key="12">
    <source>
        <dbReference type="SAM" id="Phobius"/>
    </source>
</evidence>
<dbReference type="PANTHER" id="PTHR11767">
    <property type="entry name" value="INWARD RECTIFIER POTASSIUM CHANNEL"/>
    <property type="match status" value="1"/>
</dbReference>
<proteinExistence type="inferred from homology"/>
<dbReference type="Proteomes" id="UP000604046">
    <property type="component" value="Unassembled WGS sequence"/>
</dbReference>
<evidence type="ECO:0000256" key="7">
    <source>
        <dbReference type="ARBA" id="ARBA00022989"/>
    </source>
</evidence>
<dbReference type="InterPro" id="IPR014756">
    <property type="entry name" value="Ig_E-set"/>
</dbReference>
<keyword evidence="8 11" id="KW-0406">Ion transport</keyword>
<dbReference type="GO" id="GO:1990573">
    <property type="term" value="P:potassium ion import across plasma membrane"/>
    <property type="evidence" value="ECO:0007669"/>
    <property type="project" value="TreeGrafter"/>
</dbReference>
<protein>
    <submittedName>
        <fullName evidence="15">KCNJ9 protein</fullName>
    </submittedName>
</protein>
<keyword evidence="7 12" id="KW-1133">Transmembrane helix</keyword>
<feature type="transmembrane region" description="Helical" evidence="12">
    <location>
        <begin position="69"/>
        <end position="91"/>
    </location>
</feature>
<evidence type="ECO:0000256" key="1">
    <source>
        <dbReference type="ARBA" id="ARBA00004141"/>
    </source>
</evidence>
<evidence type="ECO:0000256" key="10">
    <source>
        <dbReference type="ARBA" id="ARBA00023303"/>
    </source>
</evidence>
<dbReference type="InterPro" id="IPR016449">
    <property type="entry name" value="K_chnl_inward-rec_Kir"/>
</dbReference>
<name>A0A812IHP1_9DINO</name>
<feature type="domain" description="Potassium channel inwardly rectifying transmembrane" evidence="13">
    <location>
        <begin position="2"/>
        <end position="95"/>
    </location>
</feature>
<dbReference type="Gene3D" id="1.10.287.70">
    <property type="match status" value="1"/>
</dbReference>
<dbReference type="OrthoDB" id="273257at2759"/>
<dbReference type="GO" id="GO:0005242">
    <property type="term" value="F:inward rectifier potassium channel activity"/>
    <property type="evidence" value="ECO:0007669"/>
    <property type="project" value="InterPro"/>
</dbReference>
<evidence type="ECO:0000256" key="4">
    <source>
        <dbReference type="ARBA" id="ARBA00022692"/>
    </source>
</evidence>
<evidence type="ECO:0000256" key="3">
    <source>
        <dbReference type="ARBA" id="ARBA00022538"/>
    </source>
</evidence>
<dbReference type="GO" id="GO:0034765">
    <property type="term" value="P:regulation of monoatomic ion transmembrane transport"/>
    <property type="evidence" value="ECO:0007669"/>
    <property type="project" value="TreeGrafter"/>
</dbReference>
<keyword evidence="2 11" id="KW-0813">Transport</keyword>
<dbReference type="SUPFAM" id="SSF81324">
    <property type="entry name" value="Voltage-gated potassium channels"/>
    <property type="match status" value="1"/>
</dbReference>
<evidence type="ECO:0000256" key="6">
    <source>
        <dbReference type="ARBA" id="ARBA00022958"/>
    </source>
</evidence>
<evidence type="ECO:0000256" key="2">
    <source>
        <dbReference type="ARBA" id="ARBA00022448"/>
    </source>
</evidence>
<sequence>MPFRYLVLVYMVIYFLGWVVFTFWWQIAAEGCEAKELTFRRAFLLSLETMTTIGYGVADPFFDDCRAVIPLLVVQSLLGLLMDTVFLNLMYTRLSTAFTRASSIIFSDTAVVFEEDGCVKLSLRICEVARRPIIEPIVRMYAVWHQDLPEPTELVDVDVRPMVLETPNISIADGKLFLTLPTKVVHRVDSVSPLALAPTKLMGIDDFQHDMACLDYLEILVVVSGSCPITGNSLEARHSYSKENLRYKSRFAPCVRILEGAHQVDFEAFHETVPLKC</sequence>
<keyword evidence="9 12" id="KW-0472">Membrane</keyword>
<accession>A0A812IHP1</accession>
<feature type="transmembrane region" description="Helical" evidence="12">
    <location>
        <begin position="6"/>
        <end position="27"/>
    </location>
</feature>
<evidence type="ECO:0000313" key="15">
    <source>
        <dbReference type="EMBL" id="CAE7039395.1"/>
    </source>
</evidence>
<dbReference type="InterPro" id="IPR013518">
    <property type="entry name" value="K_chnl_inward-rec_Kir_cyto"/>
</dbReference>
<dbReference type="Pfam" id="PF17655">
    <property type="entry name" value="IRK_C"/>
    <property type="match status" value="1"/>
</dbReference>
<keyword evidence="10 11" id="KW-0407">Ion channel</keyword>
<dbReference type="GO" id="GO:0034702">
    <property type="term" value="C:monoatomic ion channel complex"/>
    <property type="evidence" value="ECO:0007669"/>
    <property type="project" value="UniProtKB-KW"/>
</dbReference>
<dbReference type="Pfam" id="PF01007">
    <property type="entry name" value="IRK"/>
    <property type="match status" value="1"/>
</dbReference>